<dbReference type="GO" id="GO:0032934">
    <property type="term" value="F:sterol binding"/>
    <property type="evidence" value="ECO:0007669"/>
    <property type="project" value="TreeGrafter"/>
</dbReference>
<dbReference type="GeneID" id="40307629"/>
<feature type="region of interest" description="Disordered" evidence="4">
    <location>
        <begin position="1"/>
        <end position="84"/>
    </location>
</feature>
<feature type="region of interest" description="Disordered" evidence="4">
    <location>
        <begin position="975"/>
        <end position="1043"/>
    </location>
</feature>
<evidence type="ECO:0000256" key="1">
    <source>
        <dbReference type="ARBA" id="ARBA00008842"/>
    </source>
</evidence>
<dbReference type="VEuPathDB" id="ToxoDB:BESB_025770"/>
<dbReference type="Gene3D" id="2.40.160.120">
    <property type="match status" value="1"/>
</dbReference>
<evidence type="ECO:0000313" key="5">
    <source>
        <dbReference type="EMBL" id="PFH31603.1"/>
    </source>
</evidence>
<feature type="region of interest" description="Disordered" evidence="4">
    <location>
        <begin position="863"/>
        <end position="902"/>
    </location>
</feature>
<dbReference type="GO" id="GO:0016020">
    <property type="term" value="C:membrane"/>
    <property type="evidence" value="ECO:0007669"/>
    <property type="project" value="TreeGrafter"/>
</dbReference>
<evidence type="ECO:0000256" key="3">
    <source>
        <dbReference type="RuleBase" id="RU003844"/>
    </source>
</evidence>
<dbReference type="STRING" id="94643.A0A2A9M7G4"/>
<evidence type="ECO:0000256" key="4">
    <source>
        <dbReference type="SAM" id="MobiDB-lite"/>
    </source>
</evidence>
<dbReference type="GO" id="GO:0005829">
    <property type="term" value="C:cytosol"/>
    <property type="evidence" value="ECO:0007669"/>
    <property type="project" value="TreeGrafter"/>
</dbReference>
<feature type="region of interest" description="Disordered" evidence="4">
    <location>
        <begin position="315"/>
        <end position="334"/>
    </location>
</feature>
<evidence type="ECO:0008006" key="7">
    <source>
        <dbReference type="Google" id="ProtNLM"/>
    </source>
</evidence>
<comment type="caution">
    <text evidence="5">The sequence shown here is derived from an EMBL/GenBank/DDBJ whole genome shotgun (WGS) entry which is preliminary data.</text>
</comment>
<feature type="compositionally biased region" description="Polar residues" evidence="4">
    <location>
        <begin position="863"/>
        <end position="884"/>
    </location>
</feature>
<feature type="region of interest" description="Disordered" evidence="4">
    <location>
        <begin position="1139"/>
        <end position="1171"/>
    </location>
</feature>
<feature type="compositionally biased region" description="Low complexity" evidence="4">
    <location>
        <begin position="370"/>
        <end position="381"/>
    </location>
</feature>
<evidence type="ECO:0000256" key="2">
    <source>
        <dbReference type="ARBA" id="ARBA00022553"/>
    </source>
</evidence>
<gene>
    <name evidence="5" type="ORF">BESB_025770</name>
</gene>
<dbReference type="SUPFAM" id="SSF144000">
    <property type="entry name" value="Oxysterol-binding protein-like"/>
    <property type="match status" value="2"/>
</dbReference>
<feature type="compositionally biased region" description="Low complexity" evidence="4">
    <location>
        <begin position="241"/>
        <end position="251"/>
    </location>
</feature>
<feature type="region of interest" description="Disordered" evidence="4">
    <location>
        <begin position="140"/>
        <end position="195"/>
    </location>
</feature>
<feature type="compositionally biased region" description="Polar residues" evidence="4">
    <location>
        <begin position="1"/>
        <end position="10"/>
    </location>
</feature>
<feature type="region of interest" description="Disordered" evidence="4">
    <location>
        <begin position="1068"/>
        <end position="1094"/>
    </location>
</feature>
<feature type="region of interest" description="Disordered" evidence="4">
    <location>
        <begin position="233"/>
        <end position="302"/>
    </location>
</feature>
<dbReference type="PROSITE" id="PS01013">
    <property type="entry name" value="OSBP"/>
    <property type="match status" value="1"/>
</dbReference>
<organism evidence="5 6">
    <name type="scientific">Besnoitia besnoiti</name>
    <name type="common">Apicomplexan protozoan</name>
    <dbReference type="NCBI Taxonomy" id="94643"/>
    <lineage>
        <taxon>Eukaryota</taxon>
        <taxon>Sar</taxon>
        <taxon>Alveolata</taxon>
        <taxon>Apicomplexa</taxon>
        <taxon>Conoidasida</taxon>
        <taxon>Coccidia</taxon>
        <taxon>Eucoccidiorida</taxon>
        <taxon>Eimeriorina</taxon>
        <taxon>Sarcocystidae</taxon>
        <taxon>Besnoitia</taxon>
    </lineage>
</organism>
<dbReference type="Pfam" id="PF01237">
    <property type="entry name" value="Oxysterol_BP"/>
    <property type="match status" value="2"/>
</dbReference>
<dbReference type="KEGG" id="bbes:BESB_025770"/>
<feature type="region of interest" description="Disordered" evidence="4">
    <location>
        <begin position="343"/>
        <end position="426"/>
    </location>
</feature>
<sequence>MSVELNNNPLSAEKMSRAAGNEVGGNWETGPGVISSRNPQGNSEPRRISARPKLARCLSNSTISLDNRTHPESEDLPTVPCSAPSAILGQQDAEHSHGSGGNPLPSYTHSLRTSQKGVVASVLHSLRPAVSAKKHLGDTLTPALGANRNDTDAPGSLQQRNKTQDSRRVRQHTKRLEQATRRPVQASREPPTFSSKEGCCLPAAWGGETCGGACVDADSIAFTKILPDPAVPGRPQCHVEPTTASTAPPTTIGQSRPNKAYARRFCRGKSRPDKAQHSNGLRQDRRASPAGADVASTSEGHSQGLVHAYQDARDAALPQDAESDKPTLSHNFRYRRSTGTWLPLTHAAGRSGRTRSAGGNSQRSRNTACTVSSVNSTQSVSGGDAEVPQQDRSSSMRYADGKSQPRQAFDSSSTGNNTIFTHPEDHAAHPGFNSGYSCDSLASVVDPVLMMNCSFGPAAAAEHNRRGNDSKEHVGEVSIASQLQSAESFLSLPDRNTTPEEEIFADDTTVVSARKQQKYLTAAEEIPRQLLPPKNSPQCALHLPVAAKLRDDVVRVVSSTRQDAACSREETSAPLRSGVTPEAGEGKATSLESERHAVKKRPQKPAENGTSEETTPFTLQETVESPIEPYLRPCTLKDLPSNPATSVQRRTGLPCARPNSSGLSIFKILRQVNGADMRNFALPISVNEPLSMLQRICEDFEYSHLLSIARTRDTSTERLANVTVFALSAYAGSMDRCYKPFNPMLGETFECTHRGINFIAEQVSHHPPVSAYHAAAHNGEFVCFGTVAPVLSIQGTHVDCCNSGTVTLRLLLPGGGFEDYTWCRPSTRVHNILFGTMWMEWVGDLTVTNLTTRENARVSFLPATSSPHSKTSGGSWLSSFQSEVPPTRPSPQTCRDHESNSRTVSAAASLRIKRGRLGRRTDSWLCKECDGSNGLRAEVLDKSGNPRFFIDGCWSKRLWMTRLGKNSYEECKMQKGTLSHCERPDQGKRDSSMRSFSRGRRRVSTPKWVARPPPRLNKQGSRSLPPPRGTSRHGTECPDGSIKQQLVGPETADHFGSDEHHLVRTCPEPTETGEHHISEQGKVKEVEKADDPGSDDDTLFVVWEATPKPASATLYYNMPAFALELNEIAEDYRPVFDTNRDARETGPAPTDSRFRPDLRKYEEGDSAGAQMEKLRLEEKQRAATRSRDGGEAAWQPLWFERGISMVTGVEEWLYNGRYWEERWRPLSASMERSTASNGSCHTSGQGRFAMCPDVY</sequence>
<dbReference type="Gene3D" id="3.30.70.3490">
    <property type="match status" value="1"/>
</dbReference>
<dbReference type="InterPro" id="IPR037239">
    <property type="entry name" value="OSBP_sf"/>
</dbReference>
<name>A0A2A9M7G4_BESBE</name>
<feature type="compositionally biased region" description="Polar residues" evidence="4">
    <location>
        <begin position="608"/>
        <end position="623"/>
    </location>
</feature>
<keyword evidence="2" id="KW-0597">Phosphoprotein</keyword>
<feature type="compositionally biased region" description="Basic and acidic residues" evidence="4">
    <location>
        <begin position="1152"/>
        <end position="1163"/>
    </location>
</feature>
<accession>A0A2A9M7G4</accession>
<keyword evidence="6" id="KW-1185">Reference proteome</keyword>
<feature type="compositionally biased region" description="Basic and acidic residues" evidence="4">
    <location>
        <begin position="1072"/>
        <end position="1091"/>
    </location>
</feature>
<protein>
    <recommendedName>
        <fullName evidence="7">Oxysterol-binding protein</fullName>
    </recommendedName>
</protein>
<comment type="similarity">
    <text evidence="1 3">Belongs to the OSBP family.</text>
</comment>
<reference evidence="5 6" key="1">
    <citation type="submission" date="2017-09" db="EMBL/GenBank/DDBJ databases">
        <title>Genome sequencing of Besnoitia besnoiti strain Bb-Ger1.</title>
        <authorList>
            <person name="Schares G."/>
            <person name="Venepally P."/>
            <person name="Lorenzi H.A."/>
        </authorList>
    </citation>
    <scope>NUCLEOTIDE SEQUENCE [LARGE SCALE GENOMIC DNA]</scope>
    <source>
        <strain evidence="5 6">Bb-Ger1</strain>
    </source>
</reference>
<feature type="region of interest" description="Disordered" evidence="4">
    <location>
        <begin position="90"/>
        <end position="109"/>
    </location>
</feature>
<evidence type="ECO:0000313" key="6">
    <source>
        <dbReference type="Proteomes" id="UP000224006"/>
    </source>
</evidence>
<feature type="compositionally biased region" description="Basic and acidic residues" evidence="4">
    <location>
        <begin position="162"/>
        <end position="180"/>
    </location>
</feature>
<dbReference type="OrthoDB" id="1854502at2759"/>
<dbReference type="InterPro" id="IPR018494">
    <property type="entry name" value="Oxysterol-bd_CS"/>
</dbReference>
<dbReference type="PANTHER" id="PTHR10972:SF205">
    <property type="entry name" value="OXYSTEROL-BINDING PROTEIN 1"/>
    <property type="match status" value="1"/>
</dbReference>
<proteinExistence type="inferred from homology"/>
<feature type="region of interest" description="Disordered" evidence="4">
    <location>
        <begin position="560"/>
        <end position="624"/>
    </location>
</feature>
<dbReference type="PANTHER" id="PTHR10972">
    <property type="entry name" value="OXYSTEROL-BINDING PROTEIN-RELATED"/>
    <property type="match status" value="1"/>
</dbReference>
<dbReference type="InterPro" id="IPR000648">
    <property type="entry name" value="Oxysterol-bd"/>
</dbReference>
<dbReference type="AlphaFoldDB" id="A0A2A9M7G4"/>
<dbReference type="RefSeq" id="XP_029215612.1">
    <property type="nucleotide sequence ID" value="XM_029361257.1"/>
</dbReference>
<feature type="compositionally biased region" description="Basic and acidic residues" evidence="4">
    <location>
        <begin position="270"/>
        <end position="287"/>
    </location>
</feature>
<dbReference type="Proteomes" id="UP000224006">
    <property type="component" value="Unassembled WGS sequence"/>
</dbReference>
<feature type="compositionally biased region" description="Polar residues" evidence="4">
    <location>
        <begin position="404"/>
        <end position="420"/>
    </location>
</feature>
<feature type="compositionally biased region" description="Basic and acidic residues" evidence="4">
    <location>
        <begin position="980"/>
        <end position="992"/>
    </location>
</feature>
<feature type="compositionally biased region" description="Low complexity" evidence="4">
    <location>
        <begin position="347"/>
        <end position="361"/>
    </location>
</feature>
<dbReference type="EMBL" id="NWUJ01000014">
    <property type="protein sequence ID" value="PFH31603.1"/>
    <property type="molecule type" value="Genomic_DNA"/>
</dbReference>